<dbReference type="AlphaFoldDB" id="A0A914YUA9"/>
<dbReference type="InterPro" id="IPR033116">
    <property type="entry name" value="TRYPSIN_SER"/>
</dbReference>
<sequence>MGKQKIEALQYFVHPKYNVAYDNDVALIELSEPLKFSEYIKPVCLDNTVDPYPNEILTQCGMGSDFKQFLKEEYSHFSHDILQDAPIQHINSSICQRDKSRICLGGVNHSSLPGDSGGPLMAIRDNQWIQIGICSTGSEKKFEDESISGHFLDYYMRVSYYCEWIKETTNNEVIC</sequence>
<dbReference type="WBParaSite" id="PSU_v2.g3254.t1">
    <property type="protein sequence ID" value="PSU_v2.g3254.t1"/>
    <property type="gene ID" value="PSU_v2.g3254"/>
</dbReference>
<dbReference type="GO" id="GO:0006508">
    <property type="term" value="P:proteolysis"/>
    <property type="evidence" value="ECO:0007669"/>
    <property type="project" value="InterPro"/>
</dbReference>
<keyword evidence="4" id="KW-1185">Reference proteome</keyword>
<dbReference type="GO" id="GO:0004252">
    <property type="term" value="F:serine-type endopeptidase activity"/>
    <property type="evidence" value="ECO:0007669"/>
    <property type="project" value="InterPro"/>
</dbReference>
<dbReference type="PRINTS" id="PR00722">
    <property type="entry name" value="CHYMOTRYPSIN"/>
</dbReference>
<comment type="similarity">
    <text evidence="2">Belongs to the peptidase S1 family. CLIP subfamily.</text>
</comment>
<accession>A0A914YUA9</accession>
<dbReference type="InterPro" id="IPR051487">
    <property type="entry name" value="Ser/Thr_Proteases_Immune/Dev"/>
</dbReference>
<dbReference type="Pfam" id="PF00089">
    <property type="entry name" value="Trypsin"/>
    <property type="match status" value="1"/>
</dbReference>
<reference evidence="5" key="1">
    <citation type="submission" date="2022-11" db="UniProtKB">
        <authorList>
            <consortium name="WormBaseParasite"/>
        </authorList>
    </citation>
    <scope>IDENTIFICATION</scope>
</reference>
<feature type="domain" description="Peptidase S1" evidence="3">
    <location>
        <begin position="1"/>
        <end position="170"/>
    </location>
</feature>
<dbReference type="Gene3D" id="2.40.10.10">
    <property type="entry name" value="Trypsin-like serine proteases"/>
    <property type="match status" value="1"/>
</dbReference>
<evidence type="ECO:0000313" key="5">
    <source>
        <dbReference type="WBParaSite" id="PSU_v2.g3254.t1"/>
    </source>
</evidence>
<dbReference type="PROSITE" id="PS50240">
    <property type="entry name" value="TRYPSIN_DOM"/>
    <property type="match status" value="1"/>
</dbReference>
<evidence type="ECO:0000256" key="2">
    <source>
        <dbReference type="ARBA" id="ARBA00024195"/>
    </source>
</evidence>
<dbReference type="PANTHER" id="PTHR24256">
    <property type="entry name" value="TRYPTASE-RELATED"/>
    <property type="match status" value="1"/>
</dbReference>
<dbReference type="PROSITE" id="PS00135">
    <property type="entry name" value="TRYPSIN_SER"/>
    <property type="match status" value="1"/>
</dbReference>
<dbReference type="Proteomes" id="UP000887577">
    <property type="component" value="Unplaced"/>
</dbReference>
<organism evidence="4 5">
    <name type="scientific">Panagrolaimus superbus</name>
    <dbReference type="NCBI Taxonomy" id="310955"/>
    <lineage>
        <taxon>Eukaryota</taxon>
        <taxon>Metazoa</taxon>
        <taxon>Ecdysozoa</taxon>
        <taxon>Nematoda</taxon>
        <taxon>Chromadorea</taxon>
        <taxon>Rhabditida</taxon>
        <taxon>Tylenchina</taxon>
        <taxon>Panagrolaimomorpha</taxon>
        <taxon>Panagrolaimoidea</taxon>
        <taxon>Panagrolaimidae</taxon>
        <taxon>Panagrolaimus</taxon>
    </lineage>
</organism>
<evidence type="ECO:0000256" key="1">
    <source>
        <dbReference type="ARBA" id="ARBA00023157"/>
    </source>
</evidence>
<dbReference type="InterPro" id="IPR001254">
    <property type="entry name" value="Trypsin_dom"/>
</dbReference>
<evidence type="ECO:0000313" key="4">
    <source>
        <dbReference type="Proteomes" id="UP000887577"/>
    </source>
</evidence>
<proteinExistence type="inferred from homology"/>
<dbReference type="InterPro" id="IPR001314">
    <property type="entry name" value="Peptidase_S1A"/>
</dbReference>
<protein>
    <submittedName>
        <fullName evidence="5">Peptidase S1 domain-containing protein</fullName>
    </submittedName>
</protein>
<dbReference type="InterPro" id="IPR043504">
    <property type="entry name" value="Peptidase_S1_PA_chymotrypsin"/>
</dbReference>
<dbReference type="SUPFAM" id="SSF50494">
    <property type="entry name" value="Trypsin-like serine proteases"/>
    <property type="match status" value="1"/>
</dbReference>
<evidence type="ECO:0000259" key="3">
    <source>
        <dbReference type="PROSITE" id="PS50240"/>
    </source>
</evidence>
<name>A0A914YUA9_9BILA</name>
<dbReference type="SMART" id="SM00020">
    <property type="entry name" value="Tryp_SPc"/>
    <property type="match status" value="1"/>
</dbReference>
<dbReference type="InterPro" id="IPR009003">
    <property type="entry name" value="Peptidase_S1_PA"/>
</dbReference>
<keyword evidence="1" id="KW-1015">Disulfide bond</keyword>